<feature type="domain" description="N-acetyltransferase" evidence="2">
    <location>
        <begin position="12"/>
        <end position="177"/>
    </location>
</feature>
<dbReference type="EMBL" id="RZNC01000001">
    <property type="protein sequence ID" value="RWZ68484.1"/>
    <property type="molecule type" value="Genomic_DNA"/>
</dbReference>
<dbReference type="InterPro" id="IPR051908">
    <property type="entry name" value="Ribosomal_N-acetyltransferase"/>
</dbReference>
<dbReference type="AlphaFoldDB" id="A0A444QG14"/>
<dbReference type="PANTHER" id="PTHR43441">
    <property type="entry name" value="RIBOSOMAL-PROTEIN-SERINE ACETYLTRANSFERASE"/>
    <property type="match status" value="1"/>
</dbReference>
<dbReference type="InterPro" id="IPR000182">
    <property type="entry name" value="GNAT_dom"/>
</dbReference>
<evidence type="ECO:0000313" key="3">
    <source>
        <dbReference type="EMBL" id="RWZ68484.1"/>
    </source>
</evidence>
<dbReference type="InterPro" id="IPR016181">
    <property type="entry name" value="Acyl_CoA_acyltransferase"/>
</dbReference>
<protein>
    <submittedName>
        <fullName evidence="3">N-acetyltransferase</fullName>
    </submittedName>
</protein>
<name>A0A444QG14_9MICO</name>
<dbReference type="GO" id="GO:0005737">
    <property type="term" value="C:cytoplasm"/>
    <property type="evidence" value="ECO:0007669"/>
    <property type="project" value="TreeGrafter"/>
</dbReference>
<organism evidence="3 4">
    <name type="scientific">Labedella populi</name>
    <dbReference type="NCBI Taxonomy" id="2498850"/>
    <lineage>
        <taxon>Bacteria</taxon>
        <taxon>Bacillati</taxon>
        <taxon>Actinomycetota</taxon>
        <taxon>Actinomycetes</taxon>
        <taxon>Micrococcales</taxon>
        <taxon>Microbacteriaceae</taxon>
        <taxon>Labedella</taxon>
    </lineage>
</organism>
<accession>A0A444QG14</accession>
<dbReference type="PANTHER" id="PTHR43441:SF10">
    <property type="entry name" value="ACETYLTRANSFERASE"/>
    <property type="match status" value="1"/>
</dbReference>
<dbReference type="SUPFAM" id="SSF55729">
    <property type="entry name" value="Acyl-CoA N-acyltransferases (Nat)"/>
    <property type="match status" value="1"/>
</dbReference>
<dbReference type="PROSITE" id="PS51186">
    <property type="entry name" value="GNAT"/>
    <property type="match status" value="1"/>
</dbReference>
<feature type="region of interest" description="Disordered" evidence="1">
    <location>
        <begin position="180"/>
        <end position="200"/>
    </location>
</feature>
<evidence type="ECO:0000313" key="4">
    <source>
        <dbReference type="Proteomes" id="UP000288603"/>
    </source>
</evidence>
<keyword evidence="4" id="KW-1185">Reference proteome</keyword>
<dbReference type="Proteomes" id="UP000288603">
    <property type="component" value="Unassembled WGS sequence"/>
</dbReference>
<comment type="caution">
    <text evidence="3">The sequence shown here is derived from an EMBL/GenBank/DDBJ whole genome shotgun (WGS) entry which is preliminary data.</text>
</comment>
<dbReference type="Pfam" id="PF13302">
    <property type="entry name" value="Acetyltransf_3"/>
    <property type="match status" value="1"/>
</dbReference>
<dbReference type="RefSeq" id="WP_128497751.1">
    <property type="nucleotide sequence ID" value="NZ_RZNC01000001.1"/>
</dbReference>
<reference evidence="3 4" key="1">
    <citation type="submission" date="2018-12" db="EMBL/GenBank/DDBJ databases">
        <authorList>
            <person name="Li F."/>
        </authorList>
    </citation>
    <scope>NUCLEOTIDE SEQUENCE [LARGE SCALE GENOMIC DNA]</scope>
    <source>
        <strain evidence="3 4">8H24J-4-2</strain>
    </source>
</reference>
<keyword evidence="3" id="KW-0808">Transferase</keyword>
<evidence type="ECO:0000256" key="1">
    <source>
        <dbReference type="SAM" id="MobiDB-lite"/>
    </source>
</evidence>
<dbReference type="Gene3D" id="3.40.630.30">
    <property type="match status" value="1"/>
</dbReference>
<dbReference type="GO" id="GO:1990189">
    <property type="term" value="F:protein N-terminal-serine acetyltransferase activity"/>
    <property type="evidence" value="ECO:0007669"/>
    <property type="project" value="TreeGrafter"/>
</dbReference>
<proteinExistence type="predicted"/>
<dbReference type="OrthoDB" id="9795188at2"/>
<gene>
    <name evidence="3" type="ORF">ELQ92_04550</name>
</gene>
<sequence>MTDPAELRTERLVLSVPTADDVDAITEACQDEAVQRWTTVPSPYGRDAAENFVNAFVPAGWEAGTARTWAVRVRRPDAATELVGMVGLEGIRDGAGEIGYWLAPAGRGLGLMTEAVSAVLDYAFDPDHAALVRVQWRAYRGNRPSARVARLTGFRFEAVRRLGAMGRSGREDEWTAAILADDPRSPADEWPAETLTTTTT</sequence>
<evidence type="ECO:0000259" key="2">
    <source>
        <dbReference type="PROSITE" id="PS51186"/>
    </source>
</evidence>
<dbReference type="GO" id="GO:0008999">
    <property type="term" value="F:protein-N-terminal-alanine acetyltransferase activity"/>
    <property type="evidence" value="ECO:0007669"/>
    <property type="project" value="TreeGrafter"/>
</dbReference>